<reference evidence="2" key="1">
    <citation type="submission" date="2016-10" db="EMBL/GenBank/DDBJ databases">
        <authorList>
            <person name="Varghese N."/>
        </authorList>
    </citation>
    <scope>NUCLEOTIDE SEQUENCE [LARGE SCALE GENOMIC DNA]</scope>
    <source>
        <strain evidence="2">DSM 44719</strain>
    </source>
</reference>
<evidence type="ECO:0000313" key="2">
    <source>
        <dbReference type="Proteomes" id="UP000183407"/>
    </source>
</evidence>
<dbReference type="SUPFAM" id="SSF55718">
    <property type="entry name" value="SCP-like"/>
    <property type="match status" value="1"/>
</dbReference>
<dbReference type="AlphaFoldDB" id="A0A1H5M3K5"/>
<dbReference type="Gene3D" id="3.30.1050.10">
    <property type="entry name" value="SCP2 sterol-binding domain"/>
    <property type="match status" value="1"/>
</dbReference>
<dbReference type="EMBL" id="FNTL01000005">
    <property type="protein sequence ID" value="SEE83251.1"/>
    <property type="molecule type" value="Genomic_DNA"/>
</dbReference>
<organism evidence="1 2">
    <name type="scientific">Rhodococcus jostii</name>
    <dbReference type="NCBI Taxonomy" id="132919"/>
    <lineage>
        <taxon>Bacteria</taxon>
        <taxon>Bacillati</taxon>
        <taxon>Actinomycetota</taxon>
        <taxon>Actinomycetes</taxon>
        <taxon>Mycobacteriales</taxon>
        <taxon>Nocardiaceae</taxon>
        <taxon>Rhodococcus</taxon>
    </lineage>
</organism>
<name>A0A1H5M3K5_RHOJO</name>
<evidence type="ECO:0008006" key="3">
    <source>
        <dbReference type="Google" id="ProtNLM"/>
    </source>
</evidence>
<dbReference type="OrthoDB" id="3788837at2"/>
<protein>
    <recommendedName>
        <fullName evidence="3">SCP2 domain-containing protein</fullName>
    </recommendedName>
</protein>
<dbReference type="Proteomes" id="UP000183407">
    <property type="component" value="Unassembled WGS sequence"/>
</dbReference>
<sequence>MTDKLLFFSQEWCELALEAVNANAEVYKGFKDPDSFTNRMEFGTIGKDDVACHIEWEQAKIISWTIRKFDESDLWLKINGTLETWQRAAEGDAEGGKLLLAGKVKFAKGPMSAAIENAGAFNNFLLSWGQVPTDWDV</sequence>
<proteinExistence type="predicted"/>
<evidence type="ECO:0000313" key="1">
    <source>
        <dbReference type="EMBL" id="SEE83251.1"/>
    </source>
</evidence>
<dbReference type="RefSeq" id="WP_073361491.1">
    <property type="nucleotide sequence ID" value="NZ_FNTL01000005.1"/>
</dbReference>
<dbReference type="InterPro" id="IPR036527">
    <property type="entry name" value="SCP2_sterol-bd_dom_sf"/>
</dbReference>
<gene>
    <name evidence="1" type="ORF">SAMN04490220_8593</name>
</gene>
<accession>A0A1H5M3K5</accession>